<comment type="caution">
    <text evidence="1">The sequence shown here is derived from an EMBL/GenBank/DDBJ whole genome shotgun (WGS) entry which is preliminary data.</text>
</comment>
<evidence type="ECO:0000313" key="1">
    <source>
        <dbReference type="EMBL" id="KAJ8886504.1"/>
    </source>
</evidence>
<gene>
    <name evidence="1" type="ORF">PR048_012715</name>
</gene>
<accession>A0ABQ9HQ67</accession>
<protein>
    <submittedName>
        <fullName evidence="1">Uncharacterized protein</fullName>
    </submittedName>
</protein>
<reference evidence="1 2" key="1">
    <citation type="submission" date="2023-02" db="EMBL/GenBank/DDBJ databases">
        <title>LHISI_Scaffold_Assembly.</title>
        <authorList>
            <person name="Stuart O.P."/>
            <person name="Cleave R."/>
            <person name="Magrath M.J.L."/>
            <person name="Mikheyev A.S."/>
        </authorList>
    </citation>
    <scope>NUCLEOTIDE SEQUENCE [LARGE SCALE GENOMIC DNA]</scope>
    <source>
        <strain evidence="1">Daus_M_001</strain>
        <tissue evidence="1">Leg muscle</tissue>
    </source>
</reference>
<proteinExistence type="predicted"/>
<sequence>MGLKFKLSKLIKASYHAKPEVSTRRASSMLTTANSGHMDGKILNITEPAMFKVSIIKVEINSYISYLPGPCVLSSEVRNPFQNQDICTVSCNSYFRIRGMFMKVGNTVPVTTRIVRNWI</sequence>
<dbReference type="Proteomes" id="UP001159363">
    <property type="component" value="Chromosome X"/>
</dbReference>
<name>A0ABQ9HQ67_9NEOP</name>
<evidence type="ECO:0000313" key="2">
    <source>
        <dbReference type="Proteomes" id="UP001159363"/>
    </source>
</evidence>
<keyword evidence="2" id="KW-1185">Reference proteome</keyword>
<organism evidence="1 2">
    <name type="scientific">Dryococelus australis</name>
    <dbReference type="NCBI Taxonomy" id="614101"/>
    <lineage>
        <taxon>Eukaryota</taxon>
        <taxon>Metazoa</taxon>
        <taxon>Ecdysozoa</taxon>
        <taxon>Arthropoda</taxon>
        <taxon>Hexapoda</taxon>
        <taxon>Insecta</taxon>
        <taxon>Pterygota</taxon>
        <taxon>Neoptera</taxon>
        <taxon>Polyneoptera</taxon>
        <taxon>Phasmatodea</taxon>
        <taxon>Verophasmatodea</taxon>
        <taxon>Anareolatae</taxon>
        <taxon>Phasmatidae</taxon>
        <taxon>Eurycanthinae</taxon>
        <taxon>Dryococelus</taxon>
    </lineage>
</organism>
<dbReference type="EMBL" id="JARBHB010000004">
    <property type="protein sequence ID" value="KAJ8886504.1"/>
    <property type="molecule type" value="Genomic_DNA"/>
</dbReference>